<reference evidence="1 3" key="1">
    <citation type="submission" date="2018-10" db="EMBL/GenBank/DDBJ databases">
        <authorList>
            <consortium name="NARMS: The National Antimicrobial Resistance Monitoring System"/>
        </authorList>
    </citation>
    <scope>NUCLEOTIDE SEQUENCE [LARGE SCALE GENOMIC DNA]</scope>
    <source>
        <strain evidence="1 3">CVM N17EC0060</strain>
    </source>
</reference>
<name>A0A3J9QGD9_ECOLX</name>
<protein>
    <submittedName>
        <fullName evidence="1">Uncharacterized protein</fullName>
    </submittedName>
</protein>
<dbReference type="Proteomes" id="UP000272336">
    <property type="component" value="Unassembled WGS sequence"/>
</dbReference>
<dbReference type="EMBL" id="RNLZ01000091">
    <property type="protein sequence ID" value="MGE16905.1"/>
    <property type="molecule type" value="Genomic_DNA"/>
</dbReference>
<evidence type="ECO:0000313" key="3">
    <source>
        <dbReference type="Proteomes" id="UP000272336"/>
    </source>
</evidence>
<comment type="caution">
    <text evidence="1">The sequence shown here is derived from an EMBL/GenBank/DDBJ whole genome shotgun (WGS) entry which is preliminary data.</text>
</comment>
<evidence type="ECO:0000313" key="4">
    <source>
        <dbReference type="Proteomes" id="UP000321295"/>
    </source>
</evidence>
<evidence type="ECO:0000313" key="1">
    <source>
        <dbReference type="EMBL" id="MGE16905.1"/>
    </source>
</evidence>
<sequence>MLTCWQIEKSVSVKIPHLAWATGDSLLVSRKLFQLRIYLPAGDYFTLLTEEYGKYMDGPGVIAVGVILTISHLLGISRLNAITCYLH</sequence>
<organism evidence="1 3">
    <name type="scientific">Escherichia coli</name>
    <dbReference type="NCBI Taxonomy" id="562"/>
    <lineage>
        <taxon>Bacteria</taxon>
        <taxon>Pseudomonadati</taxon>
        <taxon>Pseudomonadota</taxon>
        <taxon>Gammaproteobacteria</taxon>
        <taxon>Enterobacterales</taxon>
        <taxon>Enterobacteriaceae</taxon>
        <taxon>Escherichia</taxon>
    </lineage>
</organism>
<accession>A0A3J9QGD9</accession>
<proteinExistence type="predicted"/>
<dbReference type="AlphaFoldDB" id="A0A3J9QGD9"/>
<gene>
    <name evidence="1" type="ORF">D9D43_25720</name>
    <name evidence="2" type="ORF">FV293_26465</name>
</gene>
<dbReference type="EMBL" id="VRXD01000083">
    <property type="protein sequence ID" value="TXQ27932.1"/>
    <property type="molecule type" value="Genomic_DNA"/>
</dbReference>
<reference evidence="2 4" key="2">
    <citation type="submission" date="2019-08" db="EMBL/GenBank/DDBJ databases">
        <title>Whole genome analysis of cultivated E. coli strains isolated from CD patients and healthy donors.</title>
        <authorList>
            <person name="Siniagina M.N."/>
            <person name="Markelova M.I."/>
            <person name="Laikov A.V."/>
            <person name="Boulygina E.A."/>
            <person name="Khusnutdinova D.R."/>
            <person name="Kharchenko A."/>
            <person name="Grigoryeva T.V."/>
        </authorList>
    </citation>
    <scope>NUCLEOTIDE SEQUENCE [LARGE SCALE GENOMIC DNA]</scope>
    <source>
        <strain evidence="2 4">1_45_11</strain>
    </source>
</reference>
<dbReference type="Proteomes" id="UP000321295">
    <property type="component" value="Unassembled WGS sequence"/>
</dbReference>
<evidence type="ECO:0000313" key="2">
    <source>
        <dbReference type="EMBL" id="TXQ27932.1"/>
    </source>
</evidence>